<proteinExistence type="predicted"/>
<comment type="caution">
    <text evidence="2">The sequence shown here is derived from an EMBL/GenBank/DDBJ whole genome shotgun (WGS) entry which is preliminary data.</text>
</comment>
<accession>A0ABP6D6M8</accession>
<gene>
    <name evidence="2" type="ORF">GCM10010411_90800</name>
</gene>
<organism evidence="2 3">
    <name type="scientific">Actinomadura fulvescens</name>
    <dbReference type="NCBI Taxonomy" id="46160"/>
    <lineage>
        <taxon>Bacteria</taxon>
        <taxon>Bacillati</taxon>
        <taxon>Actinomycetota</taxon>
        <taxon>Actinomycetes</taxon>
        <taxon>Streptosporangiales</taxon>
        <taxon>Thermomonosporaceae</taxon>
        <taxon>Actinomadura</taxon>
    </lineage>
</organism>
<feature type="region of interest" description="Disordered" evidence="1">
    <location>
        <begin position="1"/>
        <end position="32"/>
    </location>
</feature>
<evidence type="ECO:0000256" key="1">
    <source>
        <dbReference type="SAM" id="MobiDB-lite"/>
    </source>
</evidence>
<protein>
    <submittedName>
        <fullName evidence="2">Uncharacterized protein</fullName>
    </submittedName>
</protein>
<evidence type="ECO:0000313" key="2">
    <source>
        <dbReference type="EMBL" id="GAA2637245.1"/>
    </source>
</evidence>
<feature type="compositionally biased region" description="Basic and acidic residues" evidence="1">
    <location>
        <begin position="95"/>
        <end position="104"/>
    </location>
</feature>
<reference evidence="3" key="1">
    <citation type="journal article" date="2019" name="Int. J. Syst. Evol. Microbiol.">
        <title>The Global Catalogue of Microorganisms (GCM) 10K type strain sequencing project: providing services to taxonomists for standard genome sequencing and annotation.</title>
        <authorList>
            <consortium name="The Broad Institute Genomics Platform"/>
            <consortium name="The Broad Institute Genome Sequencing Center for Infectious Disease"/>
            <person name="Wu L."/>
            <person name="Ma J."/>
        </authorList>
    </citation>
    <scope>NUCLEOTIDE SEQUENCE [LARGE SCALE GENOMIC DNA]</scope>
    <source>
        <strain evidence="3">JCM 6833</strain>
    </source>
</reference>
<evidence type="ECO:0000313" key="3">
    <source>
        <dbReference type="Proteomes" id="UP001501509"/>
    </source>
</evidence>
<dbReference type="EMBL" id="BAAATD010000022">
    <property type="protein sequence ID" value="GAA2637245.1"/>
    <property type="molecule type" value="Genomic_DNA"/>
</dbReference>
<keyword evidence="3" id="KW-1185">Reference proteome</keyword>
<name>A0ABP6D6M8_9ACTN</name>
<feature type="region of interest" description="Disordered" evidence="1">
    <location>
        <begin position="91"/>
        <end position="123"/>
    </location>
</feature>
<dbReference type="Proteomes" id="UP001501509">
    <property type="component" value="Unassembled WGS sequence"/>
</dbReference>
<sequence length="123" mass="13544">MSSPLVQDQDQDDLDDGGHAVGRAVGPSQNVPAFQRGGGAVFAWCTVGAWCRLAPGFELASLLRPARRRPYRSDTFVRIWEEVTRAFLGPTRATGSRDRTDHCGGDVSGEDGLSWTRSRWPKR</sequence>